<dbReference type="OrthoDB" id="1263at2"/>
<feature type="transmembrane region" description="Helical" evidence="8">
    <location>
        <begin position="180"/>
        <end position="198"/>
    </location>
</feature>
<evidence type="ECO:0000313" key="9">
    <source>
        <dbReference type="EMBL" id="QNB45915.1"/>
    </source>
</evidence>
<feature type="transmembrane region" description="Helical" evidence="8">
    <location>
        <begin position="411"/>
        <end position="431"/>
    </location>
</feature>
<dbReference type="Proteomes" id="UP000515847">
    <property type="component" value="Chromosome"/>
</dbReference>
<feature type="transmembrane region" description="Helical" evidence="8">
    <location>
        <begin position="437"/>
        <end position="455"/>
    </location>
</feature>
<accession>A0A7G6E1G1</accession>
<dbReference type="InterPro" id="IPR038377">
    <property type="entry name" value="Na/Glc_symporter_sf"/>
</dbReference>
<dbReference type="Pfam" id="PF00474">
    <property type="entry name" value="SSF"/>
    <property type="match status" value="1"/>
</dbReference>
<evidence type="ECO:0000256" key="5">
    <source>
        <dbReference type="ARBA" id="ARBA00022989"/>
    </source>
</evidence>
<feature type="transmembrane region" description="Helical" evidence="8">
    <location>
        <begin position="115"/>
        <end position="143"/>
    </location>
</feature>
<dbReference type="Gene3D" id="1.20.1730.10">
    <property type="entry name" value="Sodium/glucose cotransporter"/>
    <property type="match status" value="1"/>
</dbReference>
<dbReference type="PROSITE" id="PS50283">
    <property type="entry name" value="NA_SOLUT_SYMP_3"/>
    <property type="match status" value="1"/>
</dbReference>
<dbReference type="InterPro" id="IPR001734">
    <property type="entry name" value="Na/solute_symporter"/>
</dbReference>
<feature type="transmembrane region" description="Helical" evidence="8">
    <location>
        <begin position="308"/>
        <end position="335"/>
    </location>
</feature>
<dbReference type="RefSeq" id="WP_034422797.1">
    <property type="nucleotide sequence ID" value="NZ_CP045798.1"/>
</dbReference>
<feature type="transmembrane region" description="Helical" evidence="8">
    <location>
        <begin position="74"/>
        <end position="95"/>
    </location>
</feature>
<evidence type="ECO:0000256" key="8">
    <source>
        <dbReference type="SAM" id="Phobius"/>
    </source>
</evidence>
<evidence type="ECO:0000256" key="1">
    <source>
        <dbReference type="ARBA" id="ARBA00004141"/>
    </source>
</evidence>
<feature type="transmembrane region" description="Helical" evidence="8">
    <location>
        <begin position="355"/>
        <end position="372"/>
    </location>
</feature>
<protein>
    <submittedName>
        <fullName evidence="9">Sodium:solute symporter family protein</fullName>
    </submittedName>
</protein>
<dbReference type="KEGG" id="tfr:BR63_06070"/>
<feature type="transmembrane region" description="Helical" evidence="8">
    <location>
        <begin position="155"/>
        <end position="174"/>
    </location>
</feature>
<dbReference type="PANTHER" id="PTHR48086:SF7">
    <property type="entry name" value="SODIUM-SOLUTE SYMPORTER-RELATED"/>
    <property type="match status" value="1"/>
</dbReference>
<evidence type="ECO:0000256" key="4">
    <source>
        <dbReference type="ARBA" id="ARBA00022692"/>
    </source>
</evidence>
<organism evidence="9 10">
    <name type="scientific">Thermanaerosceptrum fracticalcis</name>
    <dbReference type="NCBI Taxonomy" id="1712410"/>
    <lineage>
        <taxon>Bacteria</taxon>
        <taxon>Bacillati</taxon>
        <taxon>Bacillota</taxon>
        <taxon>Clostridia</taxon>
        <taxon>Eubacteriales</taxon>
        <taxon>Peptococcaceae</taxon>
        <taxon>Thermanaerosceptrum</taxon>
    </lineage>
</organism>
<dbReference type="InterPro" id="IPR050277">
    <property type="entry name" value="Sodium:Solute_Symporter"/>
</dbReference>
<comment type="similarity">
    <text evidence="2 7">Belongs to the sodium:solute symporter (SSF) (TC 2.A.21) family.</text>
</comment>
<keyword evidence="5 8" id="KW-1133">Transmembrane helix</keyword>
<evidence type="ECO:0000256" key="2">
    <source>
        <dbReference type="ARBA" id="ARBA00006434"/>
    </source>
</evidence>
<keyword evidence="6 8" id="KW-0472">Membrane</keyword>
<keyword evidence="3" id="KW-0813">Transport</keyword>
<feature type="transmembrane region" description="Helical" evidence="8">
    <location>
        <begin position="378"/>
        <end position="399"/>
    </location>
</feature>
<feature type="transmembrane region" description="Helical" evidence="8">
    <location>
        <begin position="42"/>
        <end position="62"/>
    </location>
</feature>
<sequence>MNIQLLIVVLYIAVLFGISWYAKRLASQGSTHFLLAGRALSPALVAVSIAGLAIGGASTIGVSENAYNMGLSAGWYDVAWAAGAFIMGLLAAGKYRELQVTTIPELFERFYDKKGRIISVIGQIIIMLVITSLQYVAGGAILASLLPQYFNMQTGMITSALVFIGMTLIGGMWSAGLSNLLNVSLIYIGTIIGTFMCVKSQGGLQQIALAIPDSAKYFSPIKGAGMGTIMAWMAVMITQTLSAQGPVQIACGAKDARAARNGFLLGGLLILPIGFLSALMGIAARAAFPGIQATLALPKIIMSLDPVVAGITLAALWAADVSTAGTLLLGSATLFSQDIWKRFIQKNMDDKQYLLVNRLAVALLGILTYWMAASVVGIVKTLVIGLSLTTAFTVIFLFTVFAPGLCRKNSAFYTTLVGIIVLVLWQFVPAIRILPHVIYLEWIVCLITFLVITLFDSKPARISIVNNLKNVNR</sequence>
<feature type="transmembrane region" description="Helical" evidence="8">
    <location>
        <begin position="5"/>
        <end position="22"/>
    </location>
</feature>
<dbReference type="GO" id="GO:0005886">
    <property type="term" value="C:plasma membrane"/>
    <property type="evidence" value="ECO:0007669"/>
    <property type="project" value="TreeGrafter"/>
</dbReference>
<dbReference type="EMBL" id="CP045798">
    <property type="protein sequence ID" value="QNB45915.1"/>
    <property type="molecule type" value="Genomic_DNA"/>
</dbReference>
<dbReference type="PANTHER" id="PTHR48086">
    <property type="entry name" value="SODIUM/PROLINE SYMPORTER-RELATED"/>
    <property type="match status" value="1"/>
</dbReference>
<dbReference type="AlphaFoldDB" id="A0A7G6E1G1"/>
<proteinExistence type="inferred from homology"/>
<comment type="subcellular location">
    <subcellularLocation>
        <location evidence="1">Membrane</location>
        <topology evidence="1">Multi-pass membrane protein</topology>
    </subcellularLocation>
</comment>
<keyword evidence="10" id="KW-1185">Reference proteome</keyword>
<dbReference type="GO" id="GO:0022857">
    <property type="term" value="F:transmembrane transporter activity"/>
    <property type="evidence" value="ECO:0007669"/>
    <property type="project" value="InterPro"/>
</dbReference>
<reference evidence="9 10" key="1">
    <citation type="journal article" date="2019" name="Front. Microbiol.">
        <title>Thermoanaerosceptrum fracticalcis gen. nov. sp. nov., a Novel Fumarate-Fermenting Microorganism From a Deep Fractured Carbonate Aquifer of the US Great Basin.</title>
        <authorList>
            <person name="Hamilton-Brehm S.D."/>
            <person name="Stewart L.E."/>
            <person name="Zavarin M."/>
            <person name="Caldwell M."/>
            <person name="Lawson P.A."/>
            <person name="Onstott T.C."/>
            <person name="Grzymski J."/>
            <person name="Neveux I."/>
            <person name="Lollar B.S."/>
            <person name="Russell C.E."/>
            <person name="Moser D.P."/>
        </authorList>
    </citation>
    <scope>NUCLEOTIDE SEQUENCE [LARGE SCALE GENOMIC DNA]</scope>
    <source>
        <strain evidence="9 10">DRI-13</strain>
    </source>
</reference>
<evidence type="ECO:0000313" key="10">
    <source>
        <dbReference type="Proteomes" id="UP000515847"/>
    </source>
</evidence>
<name>A0A7G6E1G1_THEFR</name>
<evidence type="ECO:0000256" key="3">
    <source>
        <dbReference type="ARBA" id="ARBA00022448"/>
    </source>
</evidence>
<dbReference type="CDD" id="cd10322">
    <property type="entry name" value="SLC5sbd"/>
    <property type="match status" value="1"/>
</dbReference>
<evidence type="ECO:0000256" key="7">
    <source>
        <dbReference type="RuleBase" id="RU362091"/>
    </source>
</evidence>
<evidence type="ECO:0000256" key="6">
    <source>
        <dbReference type="ARBA" id="ARBA00023136"/>
    </source>
</evidence>
<keyword evidence="4 8" id="KW-0812">Transmembrane</keyword>
<gene>
    <name evidence="9" type="ORF">BR63_06070</name>
</gene>
<feature type="transmembrane region" description="Helical" evidence="8">
    <location>
        <begin position="263"/>
        <end position="288"/>
    </location>
</feature>